<evidence type="ECO:0000256" key="1">
    <source>
        <dbReference type="SAM" id="MobiDB-lite"/>
    </source>
</evidence>
<comment type="caution">
    <text evidence="2">The sequence shown here is derived from an EMBL/GenBank/DDBJ whole genome shotgun (WGS) entry which is preliminary data.</text>
</comment>
<dbReference type="EMBL" id="JAYMGO010000012">
    <property type="protein sequence ID" value="KAL1264724.1"/>
    <property type="molecule type" value="Genomic_DNA"/>
</dbReference>
<evidence type="ECO:0008006" key="4">
    <source>
        <dbReference type="Google" id="ProtNLM"/>
    </source>
</evidence>
<accession>A0ABR3MI17</accession>
<keyword evidence="3" id="KW-1185">Reference proteome</keyword>
<feature type="compositionally biased region" description="Basic and acidic residues" evidence="1">
    <location>
        <begin position="1"/>
        <end position="14"/>
    </location>
</feature>
<reference evidence="2 3" key="1">
    <citation type="submission" date="2023-09" db="EMBL/GenBank/DDBJ databases">
        <authorList>
            <person name="Wang M."/>
        </authorList>
    </citation>
    <scope>NUCLEOTIDE SEQUENCE [LARGE SCALE GENOMIC DNA]</scope>
    <source>
        <strain evidence="2">GT-2023</strain>
        <tissue evidence="2">Liver</tissue>
    </source>
</reference>
<evidence type="ECO:0000313" key="3">
    <source>
        <dbReference type="Proteomes" id="UP001558613"/>
    </source>
</evidence>
<sequence length="133" mass="15106">MAHGGRNDVCQHEKSAKHKRGLEAQKRAQEMSAFVMRNATEADQVTSAESLLRERRTCGVECVRDVDADPSSFRGLFLSFSLTEDYLIEFPRMQREVESCRWDETFSGWLPVVSTLVYAAPSSLSPPCFDLWL</sequence>
<gene>
    <name evidence="2" type="ORF">QQF64_005079</name>
</gene>
<feature type="region of interest" description="Disordered" evidence="1">
    <location>
        <begin position="1"/>
        <end position="22"/>
    </location>
</feature>
<protein>
    <recommendedName>
        <fullName evidence="4">U1-type domain-containing protein</fullName>
    </recommendedName>
</protein>
<evidence type="ECO:0000313" key="2">
    <source>
        <dbReference type="EMBL" id="KAL1264724.1"/>
    </source>
</evidence>
<proteinExistence type="predicted"/>
<organism evidence="2 3">
    <name type="scientific">Cirrhinus molitorella</name>
    <name type="common">mud carp</name>
    <dbReference type="NCBI Taxonomy" id="172907"/>
    <lineage>
        <taxon>Eukaryota</taxon>
        <taxon>Metazoa</taxon>
        <taxon>Chordata</taxon>
        <taxon>Craniata</taxon>
        <taxon>Vertebrata</taxon>
        <taxon>Euteleostomi</taxon>
        <taxon>Actinopterygii</taxon>
        <taxon>Neopterygii</taxon>
        <taxon>Teleostei</taxon>
        <taxon>Ostariophysi</taxon>
        <taxon>Cypriniformes</taxon>
        <taxon>Cyprinidae</taxon>
        <taxon>Labeoninae</taxon>
        <taxon>Labeonini</taxon>
        <taxon>Cirrhinus</taxon>
    </lineage>
</organism>
<name>A0ABR3MI17_9TELE</name>
<dbReference type="Proteomes" id="UP001558613">
    <property type="component" value="Unassembled WGS sequence"/>
</dbReference>